<protein>
    <submittedName>
        <fullName evidence="11">Protein trichome birefringence-like 41</fullName>
    </submittedName>
</protein>
<dbReference type="FunCoup" id="A0A1U8BBC8">
    <property type="interactions" value="72"/>
</dbReference>
<dbReference type="GO" id="GO:0016020">
    <property type="term" value="C:membrane"/>
    <property type="evidence" value="ECO:0007669"/>
    <property type="project" value="UniProtKB-SubCell"/>
</dbReference>
<dbReference type="PANTHER" id="PTHR32285">
    <property type="entry name" value="PROTEIN TRICHOME BIREFRINGENCE-LIKE 9-RELATED"/>
    <property type="match status" value="1"/>
</dbReference>
<evidence type="ECO:0000313" key="10">
    <source>
        <dbReference type="Proteomes" id="UP000189703"/>
    </source>
</evidence>
<feature type="domain" description="Trichome birefringence-like C-terminal" evidence="8">
    <location>
        <begin position="96"/>
        <end position="361"/>
    </location>
</feature>
<name>A0A1U8BBC8_NELNU</name>
<evidence type="ECO:0000256" key="1">
    <source>
        <dbReference type="ARBA" id="ARBA00004167"/>
    </source>
</evidence>
<dbReference type="InParanoid" id="A0A1U8BBC8"/>
<dbReference type="Proteomes" id="UP000189703">
    <property type="component" value="Unplaced"/>
</dbReference>
<dbReference type="AlphaFoldDB" id="A0A1U8BBC8"/>
<dbReference type="InterPro" id="IPR029962">
    <property type="entry name" value="TBL"/>
</dbReference>
<dbReference type="eggNOG" id="ENOG502QVJM">
    <property type="taxonomic scope" value="Eukaryota"/>
</dbReference>
<dbReference type="KEGG" id="nnu:104609011"/>
<dbReference type="Pfam" id="PF14416">
    <property type="entry name" value="PMR5N"/>
    <property type="match status" value="1"/>
</dbReference>
<dbReference type="OMA" id="KERFCEG"/>
<keyword evidence="10" id="KW-1185">Reference proteome</keyword>
<feature type="signal peptide" evidence="7">
    <location>
        <begin position="1"/>
        <end position="30"/>
    </location>
</feature>
<keyword evidence="6" id="KW-0472">Membrane</keyword>
<evidence type="ECO:0000259" key="8">
    <source>
        <dbReference type="Pfam" id="PF13839"/>
    </source>
</evidence>
<evidence type="ECO:0000313" key="11">
    <source>
        <dbReference type="RefSeq" id="XP_010273481.1"/>
    </source>
</evidence>
<evidence type="ECO:0000256" key="7">
    <source>
        <dbReference type="SAM" id="SignalP"/>
    </source>
</evidence>
<proteinExistence type="inferred from homology"/>
<keyword evidence="7" id="KW-0732">Signal</keyword>
<evidence type="ECO:0000256" key="6">
    <source>
        <dbReference type="ARBA" id="ARBA00023136"/>
    </source>
</evidence>
<comment type="subcellular location">
    <subcellularLocation>
        <location evidence="1">Membrane</location>
        <topology evidence="1">Single-pass membrane protein</topology>
    </subcellularLocation>
</comment>
<gene>
    <name evidence="11" type="primary">LOC104609011</name>
</gene>
<keyword evidence="3" id="KW-0812">Transmembrane</keyword>
<evidence type="ECO:0000259" key="9">
    <source>
        <dbReference type="Pfam" id="PF14416"/>
    </source>
</evidence>
<feature type="chain" id="PRO_5010545616" evidence="7">
    <location>
        <begin position="31"/>
        <end position="366"/>
    </location>
</feature>
<dbReference type="Pfam" id="PF13839">
    <property type="entry name" value="PC-Esterase"/>
    <property type="match status" value="1"/>
</dbReference>
<dbReference type="GO" id="GO:0005794">
    <property type="term" value="C:Golgi apparatus"/>
    <property type="evidence" value="ECO:0000318"/>
    <property type="project" value="GO_Central"/>
</dbReference>
<evidence type="ECO:0000256" key="4">
    <source>
        <dbReference type="ARBA" id="ARBA00022968"/>
    </source>
</evidence>
<evidence type="ECO:0000256" key="5">
    <source>
        <dbReference type="ARBA" id="ARBA00022989"/>
    </source>
</evidence>
<evidence type="ECO:0000256" key="3">
    <source>
        <dbReference type="ARBA" id="ARBA00022692"/>
    </source>
</evidence>
<sequence>MGLWSGSSSLLTGLSLLLLVLVSLLHQVNGENINNTNRLQKVGCDLFQGSWVYDDSYPLYNSSGCPFIEKEFDCQGNGRPDKLYLKYRWKPTTCDVPRFDGQDFLRRYQGKSIMFVGDSLSLNQWQSLTCMLHKSVPKSNYTLVRTEGLSTFTFLEYNVKVMLFRNAFLVDIVGEKIGRVLKLDSIESSKSWEGIDTLIFNTWHWWLHTGRKQPWDLIQDGGVMYKDMDRLVAFEKALTTWAEWVDSEVDPTKTDVFFQGISPDHMDGRGWNEPETTNCNGQTQPVLGSNYPGGRHPAAIVVERVLSKMSKPVYLLNVTTLSQLRKDGHPSVYGHGGHRDMDCSHWCLPGVPDTWNLLFYADLIQK</sequence>
<dbReference type="InterPro" id="IPR026057">
    <property type="entry name" value="TBL_C"/>
</dbReference>
<comment type="similarity">
    <text evidence="2">Belongs to the PC-esterase family. TBL subfamily.</text>
</comment>
<dbReference type="PANTHER" id="PTHR32285:SF372">
    <property type="entry name" value="PROTEIN TRICHOME BIREFRINGENCE-LIKE 43"/>
    <property type="match status" value="1"/>
</dbReference>
<dbReference type="OrthoDB" id="630188at2759"/>
<evidence type="ECO:0000256" key="2">
    <source>
        <dbReference type="ARBA" id="ARBA00007727"/>
    </source>
</evidence>
<dbReference type="GO" id="GO:0016413">
    <property type="term" value="F:O-acetyltransferase activity"/>
    <property type="evidence" value="ECO:0000318"/>
    <property type="project" value="GO_Central"/>
</dbReference>
<reference evidence="11" key="1">
    <citation type="submission" date="2025-08" db="UniProtKB">
        <authorList>
            <consortium name="RefSeq"/>
        </authorList>
    </citation>
    <scope>IDENTIFICATION</scope>
</reference>
<dbReference type="GeneID" id="104609011"/>
<keyword evidence="5" id="KW-1133">Transmembrane helix</keyword>
<keyword evidence="4" id="KW-0735">Signal-anchor</keyword>
<feature type="domain" description="Trichome birefringence-like N-terminal" evidence="9">
    <location>
        <begin position="43"/>
        <end position="95"/>
    </location>
</feature>
<organism evidence="10 11">
    <name type="scientific">Nelumbo nucifera</name>
    <name type="common">Sacred lotus</name>
    <dbReference type="NCBI Taxonomy" id="4432"/>
    <lineage>
        <taxon>Eukaryota</taxon>
        <taxon>Viridiplantae</taxon>
        <taxon>Streptophyta</taxon>
        <taxon>Embryophyta</taxon>
        <taxon>Tracheophyta</taxon>
        <taxon>Spermatophyta</taxon>
        <taxon>Magnoliopsida</taxon>
        <taxon>Proteales</taxon>
        <taxon>Nelumbonaceae</taxon>
        <taxon>Nelumbo</taxon>
    </lineage>
</organism>
<dbReference type="RefSeq" id="XP_010273481.1">
    <property type="nucleotide sequence ID" value="XM_010275179.2"/>
</dbReference>
<dbReference type="InterPro" id="IPR025846">
    <property type="entry name" value="TBL_N"/>
</dbReference>
<accession>A0A1U8BBC8</accession>